<evidence type="ECO:0000313" key="2">
    <source>
        <dbReference type="Proteomes" id="UP001437256"/>
    </source>
</evidence>
<proteinExistence type="predicted"/>
<dbReference type="Proteomes" id="UP001437256">
    <property type="component" value="Unassembled WGS sequence"/>
</dbReference>
<name>A0ABR2ZVT6_9AGAR</name>
<protein>
    <submittedName>
        <fullName evidence="1">Uncharacterized protein</fullName>
    </submittedName>
</protein>
<reference evidence="1 2" key="1">
    <citation type="submission" date="2024-05" db="EMBL/GenBank/DDBJ databases">
        <title>A draft genome resource for the thread blight pathogen Marasmius tenuissimus strain MS-2.</title>
        <authorList>
            <person name="Yulfo-Soto G.E."/>
            <person name="Baruah I.K."/>
            <person name="Amoako-Attah I."/>
            <person name="Bukari Y."/>
            <person name="Meinhardt L.W."/>
            <person name="Bailey B.A."/>
            <person name="Cohen S.P."/>
        </authorList>
    </citation>
    <scope>NUCLEOTIDE SEQUENCE [LARGE SCALE GENOMIC DNA]</scope>
    <source>
        <strain evidence="1 2">MS-2</strain>
    </source>
</reference>
<comment type="caution">
    <text evidence="1">The sequence shown here is derived from an EMBL/GenBank/DDBJ whole genome shotgun (WGS) entry which is preliminary data.</text>
</comment>
<keyword evidence="2" id="KW-1185">Reference proteome</keyword>
<organism evidence="1 2">
    <name type="scientific">Marasmius tenuissimus</name>
    <dbReference type="NCBI Taxonomy" id="585030"/>
    <lineage>
        <taxon>Eukaryota</taxon>
        <taxon>Fungi</taxon>
        <taxon>Dikarya</taxon>
        <taxon>Basidiomycota</taxon>
        <taxon>Agaricomycotina</taxon>
        <taxon>Agaricomycetes</taxon>
        <taxon>Agaricomycetidae</taxon>
        <taxon>Agaricales</taxon>
        <taxon>Marasmiineae</taxon>
        <taxon>Marasmiaceae</taxon>
        <taxon>Marasmius</taxon>
    </lineage>
</organism>
<sequence length="84" mass="9236">MSVVNLINILAYYLADGCMRGGLAPVASSISVVLVARLMLNLHEALDIGIYMSSYHTAHLEQLPQMETHMSFNRPRSVTVATQC</sequence>
<dbReference type="EMBL" id="JBBXMP010000047">
    <property type="protein sequence ID" value="KAL0065425.1"/>
    <property type="molecule type" value="Genomic_DNA"/>
</dbReference>
<gene>
    <name evidence="1" type="ORF">AAF712_007489</name>
</gene>
<evidence type="ECO:0000313" key="1">
    <source>
        <dbReference type="EMBL" id="KAL0065425.1"/>
    </source>
</evidence>
<accession>A0ABR2ZVT6</accession>